<name>A0A4Y7SMM9_COPMI</name>
<evidence type="ECO:0000313" key="2">
    <source>
        <dbReference type="EMBL" id="TEB23137.1"/>
    </source>
</evidence>
<feature type="transmembrane region" description="Helical" evidence="1">
    <location>
        <begin position="97"/>
        <end position="124"/>
    </location>
</feature>
<gene>
    <name evidence="2" type="ORF">FA13DRAFT_1455698</name>
</gene>
<dbReference type="Proteomes" id="UP000298030">
    <property type="component" value="Unassembled WGS sequence"/>
</dbReference>
<evidence type="ECO:0000256" key="1">
    <source>
        <dbReference type="SAM" id="Phobius"/>
    </source>
</evidence>
<accession>A0A4Y7SMM9</accession>
<protein>
    <submittedName>
        <fullName evidence="2">Uncharacterized protein</fullName>
    </submittedName>
</protein>
<dbReference type="EMBL" id="QPFP01000081">
    <property type="protein sequence ID" value="TEB23137.1"/>
    <property type="molecule type" value="Genomic_DNA"/>
</dbReference>
<comment type="caution">
    <text evidence="2">The sequence shown here is derived from an EMBL/GenBank/DDBJ whole genome shotgun (WGS) entry which is preliminary data.</text>
</comment>
<feature type="transmembrane region" description="Helical" evidence="1">
    <location>
        <begin position="65"/>
        <end position="85"/>
    </location>
</feature>
<keyword evidence="1" id="KW-0812">Transmembrane</keyword>
<dbReference type="AlphaFoldDB" id="A0A4Y7SMM9"/>
<keyword evidence="1" id="KW-1133">Transmembrane helix</keyword>
<keyword evidence="3" id="KW-1185">Reference proteome</keyword>
<reference evidence="2 3" key="1">
    <citation type="journal article" date="2019" name="Nat. Ecol. Evol.">
        <title>Megaphylogeny resolves global patterns of mushroom evolution.</title>
        <authorList>
            <person name="Varga T."/>
            <person name="Krizsan K."/>
            <person name="Foldi C."/>
            <person name="Dima B."/>
            <person name="Sanchez-Garcia M."/>
            <person name="Sanchez-Ramirez S."/>
            <person name="Szollosi G.J."/>
            <person name="Szarkandi J.G."/>
            <person name="Papp V."/>
            <person name="Albert L."/>
            <person name="Andreopoulos W."/>
            <person name="Angelini C."/>
            <person name="Antonin V."/>
            <person name="Barry K.W."/>
            <person name="Bougher N.L."/>
            <person name="Buchanan P."/>
            <person name="Buyck B."/>
            <person name="Bense V."/>
            <person name="Catcheside P."/>
            <person name="Chovatia M."/>
            <person name="Cooper J."/>
            <person name="Damon W."/>
            <person name="Desjardin D."/>
            <person name="Finy P."/>
            <person name="Geml J."/>
            <person name="Haridas S."/>
            <person name="Hughes K."/>
            <person name="Justo A."/>
            <person name="Karasinski D."/>
            <person name="Kautmanova I."/>
            <person name="Kiss B."/>
            <person name="Kocsube S."/>
            <person name="Kotiranta H."/>
            <person name="LaButti K.M."/>
            <person name="Lechner B.E."/>
            <person name="Liimatainen K."/>
            <person name="Lipzen A."/>
            <person name="Lukacs Z."/>
            <person name="Mihaltcheva S."/>
            <person name="Morgado L.N."/>
            <person name="Niskanen T."/>
            <person name="Noordeloos M.E."/>
            <person name="Ohm R.A."/>
            <person name="Ortiz-Santana B."/>
            <person name="Ovrebo C."/>
            <person name="Racz N."/>
            <person name="Riley R."/>
            <person name="Savchenko A."/>
            <person name="Shiryaev A."/>
            <person name="Soop K."/>
            <person name="Spirin V."/>
            <person name="Szebenyi C."/>
            <person name="Tomsovsky M."/>
            <person name="Tulloss R.E."/>
            <person name="Uehling J."/>
            <person name="Grigoriev I.V."/>
            <person name="Vagvolgyi C."/>
            <person name="Papp T."/>
            <person name="Martin F.M."/>
            <person name="Miettinen O."/>
            <person name="Hibbett D.S."/>
            <person name="Nagy L.G."/>
        </authorList>
    </citation>
    <scope>NUCLEOTIDE SEQUENCE [LARGE SCALE GENOMIC DNA]</scope>
    <source>
        <strain evidence="2 3">FP101781</strain>
    </source>
</reference>
<evidence type="ECO:0000313" key="3">
    <source>
        <dbReference type="Proteomes" id="UP000298030"/>
    </source>
</evidence>
<proteinExistence type="predicted"/>
<keyword evidence="1" id="KW-0472">Membrane</keyword>
<dbReference type="OrthoDB" id="331602at2759"/>
<organism evidence="2 3">
    <name type="scientific">Coprinellus micaceus</name>
    <name type="common">Glistening ink-cap mushroom</name>
    <name type="synonym">Coprinus micaceus</name>
    <dbReference type="NCBI Taxonomy" id="71717"/>
    <lineage>
        <taxon>Eukaryota</taxon>
        <taxon>Fungi</taxon>
        <taxon>Dikarya</taxon>
        <taxon>Basidiomycota</taxon>
        <taxon>Agaricomycotina</taxon>
        <taxon>Agaricomycetes</taxon>
        <taxon>Agaricomycetidae</taxon>
        <taxon>Agaricales</taxon>
        <taxon>Agaricineae</taxon>
        <taxon>Psathyrellaceae</taxon>
        <taxon>Coprinellus</taxon>
    </lineage>
</organism>
<sequence length="132" mass="14505">MRALKALPLSSNHVLKARGSLKATLRSKEIELGDVKRELEALESDVCTLEEEVGRKRRQRGAGEFLAPALLHTSTTLSTFSHVWYRLLCLPPLFLRGFFSSVVTSVVSIVISFALRVVTIVVSLPSPSLCSP</sequence>